<dbReference type="EMBL" id="AQGV01000012">
    <property type="protein sequence ID" value="MBE0367891.1"/>
    <property type="molecule type" value="Genomic_DNA"/>
</dbReference>
<accession>A0ABR9EA82</accession>
<name>A0ABR9EA82_9GAMM</name>
<evidence type="ECO:0008006" key="3">
    <source>
        <dbReference type="Google" id="ProtNLM"/>
    </source>
</evidence>
<reference evidence="1 2" key="1">
    <citation type="submission" date="2015-03" db="EMBL/GenBank/DDBJ databases">
        <title>Genome sequence of Pseudoalteromonas aurantia.</title>
        <authorList>
            <person name="Xie B.-B."/>
            <person name="Rong J.-C."/>
            <person name="Qin Q.-L."/>
            <person name="Zhang Y.-Z."/>
        </authorList>
    </citation>
    <scope>NUCLEOTIDE SEQUENCE [LARGE SCALE GENOMIC DNA]</scope>
    <source>
        <strain evidence="1 2">208</strain>
    </source>
</reference>
<evidence type="ECO:0000313" key="1">
    <source>
        <dbReference type="EMBL" id="MBE0367891.1"/>
    </source>
</evidence>
<organism evidence="1 2">
    <name type="scientific">Pseudoalteromonas aurantia 208</name>
    <dbReference type="NCBI Taxonomy" id="1314867"/>
    <lineage>
        <taxon>Bacteria</taxon>
        <taxon>Pseudomonadati</taxon>
        <taxon>Pseudomonadota</taxon>
        <taxon>Gammaproteobacteria</taxon>
        <taxon>Alteromonadales</taxon>
        <taxon>Pseudoalteromonadaceae</taxon>
        <taxon>Pseudoalteromonas</taxon>
    </lineage>
</organism>
<dbReference type="RefSeq" id="WP_192507256.1">
    <property type="nucleotide sequence ID" value="NZ_AQGV01000012.1"/>
</dbReference>
<gene>
    <name evidence="1" type="ORF">PAUR_a1357</name>
</gene>
<proteinExistence type="predicted"/>
<protein>
    <recommendedName>
        <fullName evidence="3">Orphan protein</fullName>
    </recommendedName>
</protein>
<evidence type="ECO:0000313" key="2">
    <source>
        <dbReference type="Proteomes" id="UP000615755"/>
    </source>
</evidence>
<comment type="caution">
    <text evidence="1">The sequence shown here is derived from an EMBL/GenBank/DDBJ whole genome shotgun (WGS) entry which is preliminary data.</text>
</comment>
<keyword evidence="2" id="KW-1185">Reference proteome</keyword>
<dbReference type="Proteomes" id="UP000615755">
    <property type="component" value="Unassembled WGS sequence"/>
</dbReference>
<sequence>MDKQQRQEILTLSWSIHDQVEQAILQHSAASNDANWREKQRLLLADMALHLLQTALKPGDLHYDKLVSNLNGILSLSDDFIENVNLRSVSDSLYATHAQSSVD</sequence>